<dbReference type="EMBL" id="JAAOAS010000077">
    <property type="protein sequence ID" value="KAF5597258.1"/>
    <property type="molecule type" value="Genomic_DNA"/>
</dbReference>
<keyword evidence="2" id="KW-0479">Metal-binding</keyword>
<evidence type="ECO:0000256" key="4">
    <source>
        <dbReference type="ARBA" id="ARBA00022833"/>
    </source>
</evidence>
<comment type="subcellular location">
    <subcellularLocation>
        <location evidence="1">Nucleus</location>
    </subcellularLocation>
</comment>
<evidence type="ECO:0000256" key="3">
    <source>
        <dbReference type="ARBA" id="ARBA00022771"/>
    </source>
</evidence>
<protein>
    <submittedName>
        <fullName evidence="7">AC9 transposase</fullName>
    </submittedName>
</protein>
<feature type="region of interest" description="Disordered" evidence="6">
    <location>
        <begin position="1"/>
        <end position="23"/>
    </location>
</feature>
<dbReference type="AlphaFoldDB" id="A0A8H5UT53"/>
<evidence type="ECO:0000256" key="1">
    <source>
        <dbReference type="ARBA" id="ARBA00004123"/>
    </source>
</evidence>
<organism evidence="7 8">
    <name type="scientific">Fusarium pseudocircinatum</name>
    <dbReference type="NCBI Taxonomy" id="56676"/>
    <lineage>
        <taxon>Eukaryota</taxon>
        <taxon>Fungi</taxon>
        <taxon>Dikarya</taxon>
        <taxon>Ascomycota</taxon>
        <taxon>Pezizomycotina</taxon>
        <taxon>Sordariomycetes</taxon>
        <taxon>Hypocreomycetidae</taxon>
        <taxon>Hypocreales</taxon>
        <taxon>Nectriaceae</taxon>
        <taxon>Fusarium</taxon>
        <taxon>Fusarium fujikuroi species complex</taxon>
    </lineage>
</organism>
<dbReference type="InterPro" id="IPR052035">
    <property type="entry name" value="ZnF_BED_domain_contain"/>
</dbReference>
<evidence type="ECO:0000256" key="2">
    <source>
        <dbReference type="ARBA" id="ARBA00022723"/>
    </source>
</evidence>
<dbReference type="PANTHER" id="PTHR46481">
    <property type="entry name" value="ZINC FINGER BED DOMAIN-CONTAINING PROTEIN 4"/>
    <property type="match status" value="1"/>
</dbReference>
<evidence type="ECO:0000256" key="5">
    <source>
        <dbReference type="ARBA" id="ARBA00023242"/>
    </source>
</evidence>
<dbReference type="PANTHER" id="PTHR46481:SF10">
    <property type="entry name" value="ZINC FINGER BED DOMAIN-CONTAINING PROTEIN 39"/>
    <property type="match status" value="1"/>
</dbReference>
<comment type="caution">
    <text evidence="7">The sequence shown here is derived from an EMBL/GenBank/DDBJ whole genome shotgun (WGS) entry which is preliminary data.</text>
</comment>
<keyword evidence="3" id="KW-0863">Zinc-finger</keyword>
<dbReference type="GO" id="GO:0005634">
    <property type="term" value="C:nucleus"/>
    <property type="evidence" value="ECO:0007669"/>
    <property type="project" value="UniProtKB-SubCell"/>
</dbReference>
<keyword evidence="8" id="KW-1185">Reference proteome</keyword>
<evidence type="ECO:0000313" key="7">
    <source>
        <dbReference type="EMBL" id="KAF5597258.1"/>
    </source>
</evidence>
<reference evidence="7 8" key="1">
    <citation type="submission" date="2020-05" db="EMBL/GenBank/DDBJ databases">
        <title>Identification and distribution of gene clusters putatively required for synthesis of sphingolipid metabolism inhibitors in phylogenetically diverse species of the filamentous fungus Fusarium.</title>
        <authorList>
            <person name="Kim H.-S."/>
            <person name="Busman M."/>
            <person name="Brown D.W."/>
            <person name="Divon H."/>
            <person name="Uhlig S."/>
            <person name="Proctor R.H."/>
        </authorList>
    </citation>
    <scope>NUCLEOTIDE SEQUENCE [LARGE SCALE GENOMIC DNA]</scope>
    <source>
        <strain evidence="7 8">NRRL 36939</strain>
    </source>
</reference>
<dbReference type="SUPFAM" id="SSF53098">
    <property type="entry name" value="Ribonuclease H-like"/>
    <property type="match status" value="1"/>
</dbReference>
<dbReference type="Proteomes" id="UP000546213">
    <property type="component" value="Unassembled WGS sequence"/>
</dbReference>
<name>A0A8H5UT53_9HYPO</name>
<keyword evidence="5" id="KW-0539">Nucleus</keyword>
<dbReference type="OrthoDB" id="4978795at2759"/>
<accession>A0A8H5UT53</accession>
<sequence length="431" mass="49724">MAESPTISSVVLEPPEQEDKKNSWDLFPWRDFPGYTQSQRCASTSSWIWQFGYDIEKSNDDTKRRWVCKNAEIRLWNDHKVCDPSGRRKPPSKAKEKTPSKNIAEMMKLNTHDPREQQIANQTIGRFDRLVFQRLVVSWIINSNSSFRQSEDPYLRATFEYLNPLVKTTRAHIAHNTIRRRILQVYEENKAEIKRVLATAPGLLHIAFDGWRSNNRHALYGICCYFLNSLGQPVKLVLGLPELVDRHSGDNIATHVVEVLRSYGITHKVGYFTLDNASNNDTAMEEIGKALGFKGKARRLRCFGRILNHAVKALLFGHNSEAFEDDIQGNETLDAKAHELWRRKGPVGKLHKLIFWIHRSDSVTNLLRSLQLTAYSKSDDPAVRAKKPLDVIIDVVTRWLSTLCTIRRALLLKDFLEDLWYEQKSEWDGLV</sequence>
<keyword evidence="4" id="KW-0862">Zinc</keyword>
<feature type="region of interest" description="Disordered" evidence="6">
    <location>
        <begin position="82"/>
        <end position="101"/>
    </location>
</feature>
<evidence type="ECO:0000256" key="6">
    <source>
        <dbReference type="SAM" id="MobiDB-lite"/>
    </source>
</evidence>
<evidence type="ECO:0000313" key="8">
    <source>
        <dbReference type="Proteomes" id="UP000546213"/>
    </source>
</evidence>
<proteinExistence type="predicted"/>
<gene>
    <name evidence="7" type="ORF">FPCIR_3685</name>
</gene>
<dbReference type="GO" id="GO:0008270">
    <property type="term" value="F:zinc ion binding"/>
    <property type="evidence" value="ECO:0007669"/>
    <property type="project" value="UniProtKB-KW"/>
</dbReference>
<dbReference type="InterPro" id="IPR012337">
    <property type="entry name" value="RNaseH-like_sf"/>
</dbReference>